<evidence type="ECO:0000313" key="34">
    <source>
        <dbReference type="Proteomes" id="UP000034758"/>
    </source>
</evidence>
<evidence type="ECO:0000313" key="4">
    <source>
        <dbReference type="EMBL" id="KKG04155.1"/>
    </source>
</evidence>
<dbReference type="EMBL" id="JJQJ01000214">
    <property type="protein sequence ID" value="KKH44308.1"/>
    <property type="molecule type" value="Genomic_DNA"/>
</dbReference>
<dbReference type="EMBL" id="JJQO01000348">
    <property type="protein sequence ID" value="KKH58271.1"/>
    <property type="molecule type" value="Genomic_DNA"/>
</dbReference>
<dbReference type="EMBL" id="JJQW01000073">
    <property type="protein sequence ID" value="KKH87752.1"/>
    <property type="molecule type" value="Genomic_DNA"/>
</dbReference>
<evidence type="ECO:0000313" key="27">
    <source>
        <dbReference type="Proteomes" id="UP000034152"/>
    </source>
</evidence>
<feature type="transmembrane region" description="Helical" evidence="1">
    <location>
        <begin position="232"/>
        <end position="260"/>
    </location>
</feature>
<dbReference type="Proteomes" id="UP000034152">
    <property type="component" value="Unassembled WGS sequence"/>
</dbReference>
<dbReference type="Proteomes" id="UP000034925">
    <property type="component" value="Unassembled WGS sequence"/>
</dbReference>
<dbReference type="EMBL" id="JJOR01000081">
    <property type="protein sequence ID" value="KKG04155.1"/>
    <property type="molecule type" value="Genomic_DNA"/>
</dbReference>
<evidence type="ECO:0000313" key="6">
    <source>
        <dbReference type="EMBL" id="KKH42705.1"/>
    </source>
</evidence>
<dbReference type="EMBL" id="JJRA01000002">
    <property type="protein sequence ID" value="KKI07002.1"/>
    <property type="molecule type" value="Genomic_DNA"/>
</dbReference>
<evidence type="ECO:0000313" key="25">
    <source>
        <dbReference type="Proteomes" id="UP000034040"/>
    </source>
</evidence>
<evidence type="ECO:0000313" key="11">
    <source>
        <dbReference type="EMBL" id="KKH70535.1"/>
    </source>
</evidence>
<evidence type="ECO:0000313" key="35">
    <source>
        <dbReference type="Proteomes" id="UP000034842"/>
    </source>
</evidence>
<keyword evidence="1" id="KW-0812">Transmembrane</keyword>
<evidence type="ECO:0000313" key="36">
    <source>
        <dbReference type="Proteomes" id="UP000034872"/>
    </source>
</evidence>
<evidence type="ECO:0000313" key="20">
    <source>
        <dbReference type="EMBL" id="KKI07002.1"/>
    </source>
</evidence>
<keyword evidence="1" id="KW-0472">Membrane</keyword>
<feature type="transmembrane region" description="Helical" evidence="1">
    <location>
        <begin position="110"/>
        <end position="132"/>
    </location>
</feature>
<dbReference type="Proteomes" id="UP000034547">
    <property type="component" value="Unassembled WGS sequence"/>
</dbReference>
<evidence type="ECO:0000313" key="12">
    <source>
        <dbReference type="EMBL" id="KKH71802.1"/>
    </source>
</evidence>
<evidence type="ECO:0000313" key="7">
    <source>
        <dbReference type="EMBL" id="KKH44308.1"/>
    </source>
</evidence>
<dbReference type="Proteomes" id="UP000034937">
    <property type="component" value="Unassembled WGS sequence"/>
</dbReference>
<feature type="transmembrane region" description="Helical" evidence="1">
    <location>
        <begin position="53"/>
        <end position="73"/>
    </location>
</feature>
<feature type="transmembrane region" description="Helical" evidence="1">
    <location>
        <begin position="208"/>
        <end position="226"/>
    </location>
</feature>
<dbReference type="EMBL" id="JJOS01000131">
    <property type="protein sequence ID" value="KKF98412.1"/>
    <property type="molecule type" value="Genomic_DNA"/>
</dbReference>
<dbReference type="EMBL" id="JJQR01000173">
    <property type="protein sequence ID" value="KKH70535.1"/>
    <property type="molecule type" value="Genomic_DNA"/>
</dbReference>
<evidence type="ECO:0000313" key="9">
    <source>
        <dbReference type="EMBL" id="KKH58271.1"/>
    </source>
</evidence>
<dbReference type="EMBL" id="JJQM01000080">
    <property type="protein sequence ID" value="KKH55451.1"/>
    <property type="molecule type" value="Genomic_DNA"/>
</dbReference>
<evidence type="ECO:0000313" key="3">
    <source>
        <dbReference type="EMBL" id="KKF99921.1"/>
    </source>
</evidence>
<dbReference type="Proteomes" id="UP000033814">
    <property type="component" value="Unassembled WGS sequence"/>
</dbReference>
<evidence type="ECO:0000313" key="23">
    <source>
        <dbReference type="Proteomes" id="UP000033885"/>
    </source>
</evidence>
<organism evidence="14 21">
    <name type="scientific">Methanosarcina mazei</name>
    <name type="common">Methanosarcina frisia</name>
    <dbReference type="NCBI Taxonomy" id="2209"/>
    <lineage>
        <taxon>Archaea</taxon>
        <taxon>Methanobacteriati</taxon>
        <taxon>Methanobacteriota</taxon>
        <taxon>Stenosarchaea group</taxon>
        <taxon>Methanomicrobia</taxon>
        <taxon>Methanosarcinales</taxon>
        <taxon>Methanosarcinaceae</taxon>
        <taxon>Methanosarcina</taxon>
    </lineage>
</organism>
<dbReference type="Proteomes" id="UP000033885">
    <property type="component" value="Unassembled WGS sequence"/>
</dbReference>
<evidence type="ECO:0000313" key="37">
    <source>
        <dbReference type="Proteomes" id="UP000034925"/>
    </source>
</evidence>
<evidence type="ECO:0000313" key="30">
    <source>
        <dbReference type="Proteomes" id="UP000034578"/>
    </source>
</evidence>
<evidence type="ECO:0000313" key="13">
    <source>
        <dbReference type="EMBL" id="KKH75866.1"/>
    </source>
</evidence>
<dbReference type="Proteomes" id="UP000034232">
    <property type="component" value="Unassembled WGS sequence"/>
</dbReference>
<gene>
    <name evidence="4" type="ORF">DU31_01195</name>
    <name evidence="3" type="ORF">DU40_16145</name>
    <name evidence="2" type="ORF">DU47_06075</name>
    <name evidence="6" type="ORF">DU50_04580</name>
    <name evidence="5" type="ORF">DU54_14285</name>
    <name evidence="10" type="ORF">DU73_20330</name>
    <name evidence="9" type="ORF">DU75_00870</name>
    <name evidence="8" type="ORF">DU76_02155</name>
    <name evidence="12" type="ORF">DU77_10655</name>
    <name evidence="13" type="ORF">DU78_17560</name>
    <name evidence="17" type="ORF">DU79_09620</name>
    <name evidence="15" type="ORF">DU80_13190</name>
    <name evidence="20" type="ORF">DU81_07490</name>
    <name evidence="14" type="ORF">DU82_14465</name>
    <name evidence="19" type="ORF">DU83_01190</name>
    <name evidence="18" type="ORF">DU84_10800</name>
    <name evidence="7" type="ORF">DU85_17330</name>
    <name evidence="11" type="ORF">DU86_02055</name>
    <name evidence="16" type="ORF">DU88_14330</name>
</gene>
<evidence type="ECO:0000313" key="15">
    <source>
        <dbReference type="EMBL" id="KKH84592.1"/>
    </source>
</evidence>
<dbReference type="Proteomes" id="UP000034842">
    <property type="component" value="Unassembled WGS sequence"/>
</dbReference>
<dbReference type="EMBL" id="JJQG01000054">
    <property type="protein sequence ID" value="KKH40336.1"/>
    <property type="molecule type" value="Genomic_DNA"/>
</dbReference>
<dbReference type="Proteomes" id="UP000034578">
    <property type="component" value="Unassembled WGS sequence"/>
</dbReference>
<evidence type="ECO:0000313" key="14">
    <source>
        <dbReference type="EMBL" id="KKH80574.1"/>
    </source>
</evidence>
<dbReference type="Proteomes" id="UP000034021">
    <property type="component" value="Unassembled WGS sequence"/>
</dbReference>
<dbReference type="EMBL" id="JJOT01000102">
    <property type="protein sequence ID" value="KKF99921.1"/>
    <property type="molecule type" value="Genomic_DNA"/>
</dbReference>
<evidence type="ECO:0000313" key="10">
    <source>
        <dbReference type="EMBL" id="KKH67304.1"/>
    </source>
</evidence>
<evidence type="ECO:0000313" key="8">
    <source>
        <dbReference type="EMBL" id="KKH55451.1"/>
    </source>
</evidence>
<dbReference type="EMBL" id="JJQS01000129">
    <property type="protein sequence ID" value="KKH71802.1"/>
    <property type="molecule type" value="Genomic_DNA"/>
</dbReference>
<dbReference type="Proteomes" id="UP000034040">
    <property type="component" value="Unassembled WGS sequence"/>
</dbReference>
<dbReference type="Proteomes" id="UP000034872">
    <property type="component" value="Unassembled WGS sequence"/>
</dbReference>
<dbReference type="Proteomes" id="UP000034758">
    <property type="component" value="Unassembled WGS sequence"/>
</dbReference>
<keyword evidence="1" id="KW-1133">Transmembrane helix</keyword>
<dbReference type="Proteomes" id="UP000034142">
    <property type="component" value="Unassembled WGS sequence"/>
</dbReference>
<dbReference type="Proteomes" id="UP000034668">
    <property type="component" value="Unassembled WGS sequence"/>
</dbReference>
<dbReference type="EMBL" id="JJQU01000139">
    <property type="protein sequence ID" value="KKH84592.1"/>
    <property type="molecule type" value="Genomic_DNA"/>
</dbReference>
<proteinExistence type="predicted"/>
<reference evidence="21 22" key="1">
    <citation type="journal article" date="2015" name="ISME J.">
        <title>Genomic and phenotypic differentiation among Methanosarcina mazei populations from Columbia River sediment.</title>
        <authorList>
            <person name="Youngblut N.D."/>
            <person name="Wirth J.S."/>
            <person name="Henriksen J.R."/>
            <person name="Smith M."/>
            <person name="Simon H."/>
            <person name="Metcalf W.W."/>
            <person name="Whitaker R.J."/>
        </authorList>
    </citation>
    <scope>NUCLEOTIDE SEQUENCE [LARGE SCALE GENOMIC DNA]</scope>
    <source>
        <strain evidence="5 34">1.H.A.1A.1</strain>
        <strain evidence="6 24">1.H.A.1A.3</strain>
        <strain evidence="7 22">1.H.A.1A.6</strain>
        <strain evidence="8 28">1.H.A.2.3</strain>
        <strain evidence="9 33">1.H.A.2.7</strain>
        <strain evidence="10">1.H.A.2.8</strain>
        <strain evidence="11 37">1.H.M.1A.1</strain>
        <strain evidence="12 25">1.H.M.1A.2</strain>
        <strain evidence="13 35">1.H.M.1A.3</strain>
        <strain evidence="15 27">1.H.M.2.1</strain>
        <strain evidence="14 21">1.H.M.2.2</strain>
        <strain evidence="16 38">1.H.M.2.3</strain>
        <strain evidence="17 32">1.H.M.2.4</strain>
        <strain evidence="18 36">1.H.T.2.1</strain>
        <strain evidence="20 23">1.H.T.2.3</strain>
        <strain evidence="19 29">1.H.T.2.5</strain>
        <strain evidence="4 26">2.F.A.2.3</strain>
        <strain evidence="2 30">2.F.A.2.4</strain>
        <strain evidence="3 31">2.F.T.0.2</strain>
    </source>
</reference>
<evidence type="ECO:0000313" key="32">
    <source>
        <dbReference type="Proteomes" id="UP000034668"/>
    </source>
</evidence>
<evidence type="ECO:0000313" key="2">
    <source>
        <dbReference type="EMBL" id="KKF98412.1"/>
    </source>
</evidence>
<evidence type="ECO:0000313" key="18">
    <source>
        <dbReference type="EMBL" id="KKH92744.1"/>
    </source>
</evidence>
<dbReference type="PATRIC" id="fig|2209.51.peg.1004"/>
<dbReference type="EMBL" id="JJQP01000108">
    <property type="protein sequence ID" value="KKH67304.1"/>
    <property type="molecule type" value="Genomic_DNA"/>
</dbReference>
<evidence type="ECO:0000313" key="24">
    <source>
        <dbReference type="Proteomes" id="UP000034021"/>
    </source>
</evidence>
<evidence type="ECO:0000313" key="26">
    <source>
        <dbReference type="Proteomes" id="UP000034142"/>
    </source>
</evidence>
<protein>
    <submittedName>
        <fullName evidence="14">Uncharacterized protein</fullName>
    </submittedName>
</protein>
<dbReference type="EMBL" id="JJQH01000052">
    <property type="protein sequence ID" value="KKH42705.1"/>
    <property type="molecule type" value="Genomic_DNA"/>
</dbReference>
<dbReference type="EMBL" id="JJQT01000175">
    <property type="protein sequence ID" value="KKH75866.1"/>
    <property type="molecule type" value="Genomic_DNA"/>
</dbReference>
<dbReference type="RefSeq" id="WP_050035754.1">
    <property type="nucleotide sequence ID" value="NZ_JBLVWA010000182.1"/>
</dbReference>
<dbReference type="EMBL" id="JJQZ01000145">
    <property type="protein sequence ID" value="KKH92744.1"/>
    <property type="molecule type" value="Genomic_DNA"/>
</dbReference>
<evidence type="ECO:0000313" key="22">
    <source>
        <dbReference type="Proteomes" id="UP000033864"/>
    </source>
</evidence>
<comment type="caution">
    <text evidence="14">The sequence shown here is derived from an EMBL/GenBank/DDBJ whole genome shotgun (WGS) entry which is preliminary data.</text>
</comment>
<accession>A0A0F8T5P9</accession>
<evidence type="ECO:0000256" key="1">
    <source>
        <dbReference type="SAM" id="Phobius"/>
    </source>
</evidence>
<evidence type="ECO:0000313" key="19">
    <source>
        <dbReference type="EMBL" id="KKI01752.1"/>
    </source>
</evidence>
<dbReference type="EMBL" id="JJRB01000116">
    <property type="protein sequence ID" value="KKI01752.1"/>
    <property type="molecule type" value="Genomic_DNA"/>
</dbReference>
<dbReference type="EMBL" id="JJQX01000251">
    <property type="protein sequence ID" value="KKH88027.1"/>
    <property type="molecule type" value="Genomic_DNA"/>
</dbReference>
<evidence type="ECO:0000313" key="17">
    <source>
        <dbReference type="EMBL" id="KKH88027.1"/>
    </source>
</evidence>
<dbReference type="Proteomes" id="UP000034597">
    <property type="component" value="Unassembled WGS sequence"/>
</dbReference>
<evidence type="ECO:0000313" key="5">
    <source>
        <dbReference type="EMBL" id="KKH40336.1"/>
    </source>
</evidence>
<evidence type="ECO:0000313" key="29">
    <source>
        <dbReference type="Proteomes" id="UP000034547"/>
    </source>
</evidence>
<dbReference type="Proteomes" id="UP000034692">
    <property type="component" value="Unassembled WGS sequence"/>
</dbReference>
<evidence type="ECO:0000313" key="31">
    <source>
        <dbReference type="Proteomes" id="UP000034597"/>
    </source>
</evidence>
<feature type="transmembrane region" description="Helical" evidence="1">
    <location>
        <begin position="175"/>
        <end position="196"/>
    </location>
</feature>
<dbReference type="AlphaFoldDB" id="A0A0F8T5P9"/>
<dbReference type="EMBL" id="JJQV01000133">
    <property type="protein sequence ID" value="KKH80574.1"/>
    <property type="molecule type" value="Genomic_DNA"/>
</dbReference>
<evidence type="ECO:0000313" key="28">
    <source>
        <dbReference type="Proteomes" id="UP000034232"/>
    </source>
</evidence>
<evidence type="ECO:0000313" key="38">
    <source>
        <dbReference type="Proteomes" id="UP000034937"/>
    </source>
</evidence>
<keyword evidence="30" id="KW-1185">Reference proteome</keyword>
<sequence length="272" mass="30128">MENTLLTVMKLSLFETLCVTGSLILIGLILGIIERRANFYIQSVFGRKGIMATAWIGTPIHELGHLLMCYLFMHRVKEFKLFDLRASDGVLGYVNHSWNSKSLYQNIGNFFIGMGPLFSGTAALVLGMYLFLPDSFATFSNYLALNADHPDSQTLADILVLTAQLFESIFSAENLASPIFWIYFAFAIAISSHIALSKEDLKGAGRGLVTIFTFILLVNVIALILNADFSSFFAGILVLNVYLLAFSMVSIVFSLIRLVLSAFAYTLVSRII</sequence>
<evidence type="ECO:0000313" key="33">
    <source>
        <dbReference type="Proteomes" id="UP000034692"/>
    </source>
</evidence>
<dbReference type="Proteomes" id="UP000033864">
    <property type="component" value="Unassembled WGS sequence"/>
</dbReference>
<feature type="transmembrane region" description="Helical" evidence="1">
    <location>
        <begin position="12"/>
        <end position="33"/>
    </location>
</feature>
<evidence type="ECO:0000313" key="16">
    <source>
        <dbReference type="EMBL" id="KKH87752.1"/>
    </source>
</evidence>
<evidence type="ECO:0000313" key="21">
    <source>
        <dbReference type="Proteomes" id="UP000033814"/>
    </source>
</evidence>
<name>A0A0F8T5P9_METMZ</name>